<comment type="caution">
    <text evidence="4">The sequence shown here is derived from an EMBL/GenBank/DDBJ whole genome shotgun (WGS) entry which is preliminary data.</text>
</comment>
<feature type="compositionally biased region" description="Acidic residues" evidence="3">
    <location>
        <begin position="2397"/>
        <end position="2411"/>
    </location>
</feature>
<evidence type="ECO:0000313" key="4">
    <source>
        <dbReference type="EMBL" id="RKU43645.1"/>
    </source>
</evidence>
<dbReference type="OrthoDB" id="1293114at2759"/>
<dbReference type="GO" id="GO:0005856">
    <property type="term" value="C:cytoskeleton"/>
    <property type="evidence" value="ECO:0007669"/>
    <property type="project" value="TreeGrafter"/>
</dbReference>
<feature type="compositionally biased region" description="Low complexity" evidence="3">
    <location>
        <begin position="1089"/>
        <end position="1099"/>
    </location>
</feature>
<feature type="compositionally biased region" description="Low complexity" evidence="3">
    <location>
        <begin position="2345"/>
        <end position="2359"/>
    </location>
</feature>
<feature type="coiled-coil region" evidence="2">
    <location>
        <begin position="1599"/>
        <end position="1787"/>
    </location>
</feature>
<protein>
    <recommendedName>
        <fullName evidence="6">Myosin class II heavy chain</fullName>
    </recommendedName>
</protein>
<evidence type="ECO:0000256" key="2">
    <source>
        <dbReference type="SAM" id="Coils"/>
    </source>
</evidence>
<sequence>MQRPSRSVSPAEDISRPTIDHDIPSVAPRSPALSTASTADGEISSPELIALEAPKLPDHVLGLLRRTPSPAAGDGRGQHRPQSPNITNGLGSPYPQHLRRQSASSEEEEEEDDPTSSFSIHRLDIQTPFLRPVSSGTGSGSGIDNHPSSLAAVLVNRARRGPARGITEDWIRQHTAGVDEEREPRHWLSDGTGDSENSSLSGSLSGDEAAWLHDGPDIRTPKARRAHKAGQARASRKASGKYPRTRSSNETLKQDRLQIMDSVNKMSSTQEEIPAGNGSDQSRDVSPVDVPVPGTPLSKDHDATRDSGVKVPLAENNTPTTPTKPAPAVNRTTNASPRVKKKVPWRGKSILVLLPRDEERGQPGGRPLPLDEAAVAKVMQSWVQSGYDTRGFDLESPQETEALSKDQSQSKSAWPDFDDMARDRAERSYKVVLPDLNAWKNYVDELQEAKLRALGVSFGDEPGPPPSISPGITTHSRRASVAHYPSSLPFSTPIPTPSAASNQAGAGFPFGQFSVSPAAQSPGIPGVPSPFGAGRFAHNPRASISVSSPHGLAWSPQMLLQHGVARGGSPALANVGGLDPPSSPFSPGGLHGAIHQRHMSLQYPMLPFQHSARASPRLQELQEEEEEEPSSESLSKTPELSQMARPNSSDSLQKEIDEAEYHLEEQMRSQLDNDQDYSPHNDRIHGEGVFSTENHISPGHAQDSSIQFAPVAPRFVNNSEGTVLHHPRPHSRGHSLSTKYFTEDDAVPSGVFQPNALADSDNRIAEESEIETNPSNLGTPVQPAQALEFGKAASHGRGVSTTSNPWSNNGSSRAASNFGGSKPPSHGSKPSFSKLNVAAPEFKFNPSSTFQPGAPAFSFGTNSLPQQPTVFQGSVAPVPVVASQFSFPPVAAPPAASSINVNAPVFSPKQSDFSFPSFGPKFRPDAPAFIPPTSVAGSINSPVSGAESLSRSVGSIFGSIDLSSSDIIKPTKKSKAVPILRPQSRDARSPRPEFQEDDNGRVEQDDSRHKRFRGSSKDADEVPRFAPRYEEEEEATPVPESKPENVQPMVEAEDQLDKAEADVPIEEKSFGDDFTQADTTFSSAMVSETTGTDTKATATPSETSPDPGAMTWAPFEFKNTSEVQSFNEARPFGEDTFQKGHKKSLSATANAFTPGASLWGSLSRGTSDDSAAEEEGFAETADNTVEVLRSSVENGADEPAKDILEVSTNKPIVPLQETQQAEVQSAKPPTRKGLAASRWSAAPSPPPMASSPELGVPPVATSFTAEQETEDNSPINTPVKTDNETRTLSLAGDSPMHDRPAEPASTEQFAAEEASMADIDAIMAHLNANPDMGVHKVAEAPQWHQPSPTRHLAIGQITESSPVRLPSQHLFRSDAPSPSPQRYQALPTELEHNLAHPDMEDPFLDPPRVDGPPASDWDGVFSGDEQTKLEGRVNFFDGHVNEVVGDLLANRLAPLEETLDDIKNALSTLSHQKPASRRDRRSTSAEAQESDADDEDEELPLWAPRSMSPKKDRKMEQIRAAVLDALATQQHIAPPQATPPADSIVASDSVNAAVVKALEEMKEQFNQSLHLDLRGDDLQNLIRDAVQERMPPTHHQDQLEAAEDKNKALQARIDELEAKVRSGVDQVEREIDARRAAEERSADLSRRLEFAETRIEIEIMNKSAFDQRLTDLEDKLHQQEVKTDEQLQGRRTAEDRLSEVQRLLRIASEEENRLREVVEEKDQRIKSLEAAHGKSAMRLTLLENAQANSQQSQSELQNRLNITEAELKDARQDVRHWKDEAERLMDVSARKESDLEHALGENRAMRKLMDTLGTQLQENEKMRDSWRTRFMALQDDMALAAREIEEDNSQRIKKEQTLLARQEVLEARLQAEAKTRERIEAELERLEGQERDAIRAISENKRLEVQLGELRTENHKLQQNVHRFQAEFEEARESGAREIKRTRESMQAELEQANHQVNVVREELEDQVNNLRAQLDRVKLDADTAQARHEMLLEEAQNSTEVEVQKLMVKQQTERQELITKYQNEMEDMQARYERQLTTTSEDAQRTEQNLLERLSISTSKSEYLQDKVAHLDEKLEIAKEAARAAAQAATGVVKSSVTSPDLVAAPMIKPATQRMELPEKISPQALRESIMVLQEQLQERELRLEELEQELAKVDPEADTKIAKRDDEIIWLRELLAVRHSDLHDIITALQRDDYDRNAVKDAAIRLKANLQMEEQERERAMNGGSAINLPNIAATIRDAATPRVAQAVGPLAAAWGNWRKTRDTGSFGSLSGVLSSPSQARATASRATPSKPSPSPQSSFLNGLLTPPASGVRPSPPSSAAVPAQPTAFSSTGRRFPASQQPASSRARGASTTSVASEQAEKQPLGQTPPRRNLPAGSGPVTPPMMRTSAYDSDAQAEEFDDAGFFEDD</sequence>
<feature type="compositionally biased region" description="Low complexity" evidence="3">
    <location>
        <begin position="194"/>
        <end position="209"/>
    </location>
</feature>
<feature type="compositionally biased region" description="Basic and acidic residues" evidence="3">
    <location>
        <begin position="210"/>
        <end position="220"/>
    </location>
</feature>
<feature type="compositionally biased region" description="Polar residues" evidence="3">
    <location>
        <begin position="397"/>
        <end position="412"/>
    </location>
</feature>
<feature type="compositionally biased region" description="Polar residues" evidence="3">
    <location>
        <begin position="80"/>
        <end position="90"/>
    </location>
</feature>
<feature type="region of interest" description="Disordered" evidence="3">
    <location>
        <begin position="571"/>
        <end position="592"/>
    </location>
</feature>
<dbReference type="STRING" id="177199.A0A420Y6Z0"/>
<feature type="coiled-coil region" evidence="2">
    <location>
        <begin position="2198"/>
        <end position="2225"/>
    </location>
</feature>
<feature type="region of interest" description="Disordered" evidence="3">
    <location>
        <begin position="614"/>
        <end position="651"/>
    </location>
</feature>
<keyword evidence="1 2" id="KW-0175">Coiled coil</keyword>
<dbReference type="Proteomes" id="UP000275385">
    <property type="component" value="Unassembled WGS sequence"/>
</dbReference>
<feature type="coiled-coil region" evidence="2">
    <location>
        <begin position="2131"/>
        <end position="2158"/>
    </location>
</feature>
<dbReference type="PANTHER" id="PTHR32083">
    <property type="entry name" value="CILIA AND FLAGELLA-ASSOCIATED PROTEIN 58-RELATED"/>
    <property type="match status" value="1"/>
</dbReference>
<feature type="region of interest" description="Disordered" evidence="3">
    <location>
        <begin position="397"/>
        <end position="416"/>
    </location>
</feature>
<gene>
    <name evidence="4" type="ORF">DL546_005291</name>
</gene>
<feature type="region of interest" description="Disordered" evidence="3">
    <location>
        <begin position="1083"/>
        <end position="1113"/>
    </location>
</feature>
<feature type="region of interest" description="Disordered" evidence="3">
    <location>
        <begin position="2271"/>
        <end position="2411"/>
    </location>
</feature>
<feature type="region of interest" description="Disordered" evidence="3">
    <location>
        <begin position="1470"/>
        <end position="1515"/>
    </location>
</feature>
<feature type="compositionally biased region" description="Acidic residues" evidence="3">
    <location>
        <begin position="1488"/>
        <end position="1499"/>
    </location>
</feature>
<keyword evidence="5" id="KW-1185">Reference proteome</keyword>
<feature type="region of interest" description="Disordered" evidence="3">
    <location>
        <begin position="793"/>
        <end position="832"/>
    </location>
</feature>
<name>A0A420Y6Z0_9PEZI</name>
<dbReference type="EMBL" id="QVQW01000040">
    <property type="protein sequence ID" value="RKU43645.1"/>
    <property type="molecule type" value="Genomic_DNA"/>
</dbReference>
<feature type="region of interest" description="Disordered" evidence="3">
    <location>
        <begin position="971"/>
        <end position="1057"/>
    </location>
</feature>
<reference evidence="4 5" key="1">
    <citation type="submission" date="2018-08" db="EMBL/GenBank/DDBJ databases">
        <title>Draft genome of the lignicolous fungus Coniochaeta pulveracea.</title>
        <authorList>
            <person name="Borstlap C.J."/>
            <person name="De Witt R.N."/>
            <person name="Botha A."/>
            <person name="Volschenk H."/>
        </authorList>
    </citation>
    <scope>NUCLEOTIDE SEQUENCE [LARGE SCALE GENOMIC DNA]</scope>
    <source>
        <strain evidence="4 5">CAB683</strain>
    </source>
</reference>
<accession>A0A420Y6Z0</accession>
<feature type="compositionally biased region" description="Acidic residues" evidence="3">
    <location>
        <begin position="621"/>
        <end position="630"/>
    </location>
</feature>
<feature type="region of interest" description="Disordered" evidence="3">
    <location>
        <begin position="161"/>
        <end position="338"/>
    </location>
</feature>
<evidence type="ECO:0000256" key="1">
    <source>
        <dbReference type="ARBA" id="ARBA00023054"/>
    </source>
</evidence>
<feature type="compositionally biased region" description="Low complexity" evidence="3">
    <location>
        <begin position="2309"/>
        <end position="2328"/>
    </location>
</feature>
<feature type="compositionally biased region" description="Low complexity" evidence="3">
    <location>
        <begin position="631"/>
        <end position="641"/>
    </location>
</feature>
<organism evidence="4 5">
    <name type="scientific">Coniochaeta pulveracea</name>
    <dbReference type="NCBI Taxonomy" id="177199"/>
    <lineage>
        <taxon>Eukaryota</taxon>
        <taxon>Fungi</taxon>
        <taxon>Dikarya</taxon>
        <taxon>Ascomycota</taxon>
        <taxon>Pezizomycotina</taxon>
        <taxon>Sordariomycetes</taxon>
        <taxon>Sordariomycetidae</taxon>
        <taxon>Coniochaetales</taxon>
        <taxon>Coniochaetaceae</taxon>
        <taxon>Coniochaeta</taxon>
    </lineage>
</organism>
<feature type="compositionally biased region" description="Basic and acidic residues" evidence="3">
    <location>
        <begin position="983"/>
        <end position="1008"/>
    </location>
</feature>
<feature type="compositionally biased region" description="Low complexity" evidence="3">
    <location>
        <begin position="818"/>
        <end position="832"/>
    </location>
</feature>
<dbReference type="PANTHER" id="PTHR32083:SF0">
    <property type="entry name" value="CILIA AND FLAGELLA-ASSOCIATED PROTEIN 58"/>
    <property type="match status" value="1"/>
</dbReference>
<feature type="compositionally biased region" description="Basic and acidic residues" evidence="3">
    <location>
        <begin position="13"/>
        <end position="23"/>
    </location>
</feature>
<feature type="region of interest" description="Disordered" evidence="3">
    <location>
        <begin position="1"/>
        <end position="124"/>
    </location>
</feature>
<feature type="compositionally biased region" description="Basic and acidic residues" evidence="3">
    <location>
        <begin position="166"/>
        <end position="188"/>
    </location>
</feature>
<feature type="compositionally biased region" description="Polar residues" evidence="3">
    <location>
        <begin position="2281"/>
        <end position="2290"/>
    </location>
</feature>
<feature type="compositionally biased region" description="Acidic residues" evidence="3">
    <location>
        <begin position="105"/>
        <end position="114"/>
    </location>
</feature>
<feature type="compositionally biased region" description="Basic and acidic residues" evidence="3">
    <location>
        <begin position="1015"/>
        <end position="1029"/>
    </location>
</feature>
<evidence type="ECO:0000256" key="3">
    <source>
        <dbReference type="SAM" id="MobiDB-lite"/>
    </source>
</evidence>
<feature type="compositionally biased region" description="Polar residues" evidence="3">
    <location>
        <begin position="1206"/>
        <end position="1223"/>
    </location>
</feature>
<feature type="compositionally biased region" description="Basic residues" evidence="3">
    <location>
        <begin position="221"/>
        <end position="239"/>
    </location>
</feature>
<feature type="compositionally biased region" description="Low complexity" evidence="3">
    <location>
        <begin position="2271"/>
        <end position="2280"/>
    </location>
</feature>
<feature type="compositionally biased region" description="Polar residues" evidence="3">
    <location>
        <begin position="799"/>
        <end position="815"/>
    </location>
</feature>
<proteinExistence type="predicted"/>
<feature type="coiled-coil region" evidence="2">
    <location>
        <begin position="2019"/>
        <end position="2089"/>
    </location>
</feature>
<feature type="region of interest" description="Disordered" evidence="3">
    <location>
        <begin position="1154"/>
        <end position="1312"/>
    </location>
</feature>
<feature type="coiled-coil region" evidence="2">
    <location>
        <begin position="1862"/>
        <end position="1995"/>
    </location>
</feature>
<evidence type="ECO:0008006" key="6">
    <source>
        <dbReference type="Google" id="ProtNLM"/>
    </source>
</evidence>
<feature type="compositionally biased region" description="Low complexity" evidence="3">
    <location>
        <begin position="318"/>
        <end position="328"/>
    </location>
</feature>
<feature type="compositionally biased region" description="Polar residues" evidence="3">
    <location>
        <begin position="2329"/>
        <end position="2344"/>
    </location>
</feature>
<evidence type="ECO:0000313" key="5">
    <source>
        <dbReference type="Proteomes" id="UP000275385"/>
    </source>
</evidence>
<feature type="compositionally biased region" description="Polar residues" evidence="3">
    <location>
        <begin position="1261"/>
        <end position="1280"/>
    </location>
</feature>
<feature type="compositionally biased region" description="Basic and acidic residues" evidence="3">
    <location>
        <begin position="298"/>
        <end position="308"/>
    </location>
</feature>